<dbReference type="KEGG" id="xfs:D934_01685"/>
<protein>
    <submittedName>
        <fullName evidence="3">Membrane protein</fullName>
    </submittedName>
</protein>
<dbReference type="GO" id="GO:0005886">
    <property type="term" value="C:plasma membrane"/>
    <property type="evidence" value="ECO:0007669"/>
    <property type="project" value="TreeGrafter"/>
</dbReference>
<keyword evidence="1" id="KW-0472">Membrane</keyword>
<dbReference type="GO" id="GO:0020037">
    <property type="term" value="F:heme binding"/>
    <property type="evidence" value="ECO:0007669"/>
    <property type="project" value="InterPro"/>
</dbReference>
<dbReference type="HOGENOM" id="CLU_049710_1_3_6"/>
<feature type="domain" description="Cytochrome c assembly protein" evidence="2">
    <location>
        <begin position="34"/>
        <end position="260"/>
    </location>
</feature>
<feature type="transmembrane region" description="Helical" evidence="1">
    <location>
        <begin position="6"/>
        <end position="25"/>
    </location>
</feature>
<evidence type="ECO:0000313" key="5">
    <source>
        <dbReference type="Proteomes" id="UP000027215"/>
    </source>
</evidence>
<dbReference type="PATRIC" id="fig|155920.8.peg.289"/>
<reference evidence="3 5" key="1">
    <citation type="submission" date="2013-08" db="EMBL/GenBank/DDBJ databases">
        <authorList>
            <person name="Stouthamer R."/>
            <person name="Nunney L."/>
        </authorList>
    </citation>
    <scope>NUCLEOTIDE SEQUENCE [LARGE SCALE GENOMIC DNA]</scope>
    <source>
        <strain evidence="5">ann-1</strain>
        <strain evidence="3">Ann-1</strain>
    </source>
</reference>
<feature type="transmembrane region" description="Helical" evidence="1">
    <location>
        <begin position="238"/>
        <end position="257"/>
    </location>
</feature>
<feature type="transmembrane region" description="Helical" evidence="1">
    <location>
        <begin position="129"/>
        <end position="147"/>
    </location>
</feature>
<organism evidence="3 5">
    <name type="scientific">Xylella fastidiosa subsp. sandyi Ann-1</name>
    <dbReference type="NCBI Taxonomy" id="155920"/>
    <lineage>
        <taxon>Bacteria</taxon>
        <taxon>Pseudomonadati</taxon>
        <taxon>Pseudomonadota</taxon>
        <taxon>Gammaproteobacteria</taxon>
        <taxon>Lysobacterales</taxon>
        <taxon>Lysobacteraceae</taxon>
        <taxon>Xylella</taxon>
    </lineage>
</organism>
<dbReference type="GO" id="GO:0017004">
    <property type="term" value="P:cytochrome complex assembly"/>
    <property type="evidence" value="ECO:0007669"/>
    <property type="project" value="InterPro"/>
</dbReference>
<dbReference type="InterPro" id="IPR052372">
    <property type="entry name" value="YpjD/HemX"/>
</dbReference>
<dbReference type="KEGG" id="xfs:D934_01220"/>
<dbReference type="PANTHER" id="PTHR38034">
    <property type="entry name" value="INNER MEMBRANE PROTEIN YPJD"/>
    <property type="match status" value="1"/>
</dbReference>
<dbReference type="AlphaFoldDB" id="A0A060H142"/>
<evidence type="ECO:0000313" key="3">
    <source>
        <dbReference type="EMBL" id="AIC09243.1"/>
    </source>
</evidence>
<evidence type="ECO:0000259" key="2">
    <source>
        <dbReference type="Pfam" id="PF01578"/>
    </source>
</evidence>
<feature type="transmembrane region" description="Helical" evidence="1">
    <location>
        <begin position="63"/>
        <end position="82"/>
    </location>
</feature>
<feature type="transmembrane region" description="Helical" evidence="1">
    <location>
        <begin position="208"/>
        <end position="226"/>
    </location>
</feature>
<keyword evidence="1" id="KW-0812">Transmembrane</keyword>
<dbReference type="PANTHER" id="PTHR38034:SF1">
    <property type="entry name" value="INNER MEMBRANE PROTEIN YPJD"/>
    <property type="match status" value="1"/>
</dbReference>
<dbReference type="Proteomes" id="UP000027215">
    <property type="component" value="Chromosome"/>
</dbReference>
<accession>A0A060H142</accession>
<feature type="transmembrane region" description="Helical" evidence="1">
    <location>
        <begin position="89"/>
        <end position="109"/>
    </location>
</feature>
<keyword evidence="1" id="KW-1133">Transmembrane helix</keyword>
<dbReference type="EMBL" id="CP006696">
    <property type="protein sequence ID" value="AIC09309.1"/>
    <property type="molecule type" value="Genomic_DNA"/>
</dbReference>
<proteinExistence type="predicted"/>
<gene>
    <name evidence="3" type="ORF">D934_01220</name>
    <name evidence="4" type="ORF">D934_01685</name>
</gene>
<dbReference type="Pfam" id="PF01578">
    <property type="entry name" value="Cytochrom_C_asm"/>
    <property type="match status" value="1"/>
</dbReference>
<name>A0A060H142_XYLFS</name>
<sequence>MLLLVVIVFFTYFLAVWMLFCELLFNDISRRGEWRIPGLVGLLAHGGYHFLVVLGNAGAVDMHFFSVLSMTFFVMSGLTILFSTHVGMGTVGVVVFPLAGLLLAVYHGYGHSPSPELGWRVELHACLALLGYATLGIAALLAMMLWFRERALRRRNVHHWHGALPPLTELEKLLFRTITFGFILLTFTVFTGFLFVRDFLEQKLLHKSVLSVLSWVIFGGLLIGRWRYGWRGIKAVHWTLTAMMFLVLAFFGSKLMIELMLRHQSSSVSPVRQASYGEQGLR</sequence>
<evidence type="ECO:0000256" key="1">
    <source>
        <dbReference type="SAM" id="Phobius"/>
    </source>
</evidence>
<dbReference type="EMBL" id="CP006696">
    <property type="protein sequence ID" value="AIC09243.1"/>
    <property type="molecule type" value="Genomic_DNA"/>
</dbReference>
<evidence type="ECO:0000313" key="4">
    <source>
        <dbReference type="EMBL" id="AIC09309.1"/>
    </source>
</evidence>
<feature type="transmembrane region" description="Helical" evidence="1">
    <location>
        <begin position="173"/>
        <end position="196"/>
    </location>
</feature>
<dbReference type="InterPro" id="IPR002541">
    <property type="entry name" value="Cyt_c_assembly"/>
</dbReference>
<feature type="transmembrane region" description="Helical" evidence="1">
    <location>
        <begin position="37"/>
        <end position="57"/>
    </location>
</feature>